<dbReference type="PANTHER" id="PTHR10153">
    <property type="entry name" value="SMALL CONDUCTANCE CALCIUM-ACTIVATED POTASSIUM CHANNEL"/>
    <property type="match status" value="1"/>
</dbReference>
<evidence type="ECO:0000256" key="1">
    <source>
        <dbReference type="SAM" id="Coils"/>
    </source>
</evidence>
<dbReference type="Proteomes" id="UP000187209">
    <property type="component" value="Unassembled WGS sequence"/>
</dbReference>
<dbReference type="InterPro" id="IPR015449">
    <property type="entry name" value="K_chnl_Ca-activ_SK"/>
</dbReference>
<keyword evidence="2" id="KW-1133">Transmembrane helix</keyword>
<feature type="domain" description="Potassium channel" evidence="3">
    <location>
        <begin position="245"/>
        <end position="312"/>
    </location>
</feature>
<dbReference type="OrthoDB" id="311880at2759"/>
<reference evidence="4 5" key="1">
    <citation type="submission" date="2016-11" db="EMBL/GenBank/DDBJ databases">
        <title>The macronuclear genome of Stentor coeruleus: a giant cell with tiny introns.</title>
        <authorList>
            <person name="Slabodnick M."/>
            <person name="Ruby J.G."/>
            <person name="Reiff S.B."/>
            <person name="Swart E.C."/>
            <person name="Gosai S."/>
            <person name="Prabakaran S."/>
            <person name="Witkowska E."/>
            <person name="Larue G.E."/>
            <person name="Fisher S."/>
            <person name="Freeman R.M."/>
            <person name="Gunawardena J."/>
            <person name="Chu W."/>
            <person name="Stover N.A."/>
            <person name="Gregory B.D."/>
            <person name="Nowacki M."/>
            <person name="Derisi J."/>
            <person name="Roy S.W."/>
            <person name="Marshall W.F."/>
            <person name="Sood P."/>
        </authorList>
    </citation>
    <scope>NUCLEOTIDE SEQUENCE [LARGE SCALE GENOMIC DNA]</scope>
    <source>
        <strain evidence="4">WM001</strain>
    </source>
</reference>
<evidence type="ECO:0000313" key="4">
    <source>
        <dbReference type="EMBL" id="OMJ69319.1"/>
    </source>
</evidence>
<dbReference type="InterPro" id="IPR013099">
    <property type="entry name" value="K_chnl_dom"/>
</dbReference>
<name>A0A1R2AXS8_9CILI</name>
<protein>
    <recommendedName>
        <fullName evidence="3">Potassium channel domain-containing protein</fullName>
    </recommendedName>
</protein>
<feature type="transmembrane region" description="Helical" evidence="2">
    <location>
        <begin position="71"/>
        <end position="93"/>
    </location>
</feature>
<evidence type="ECO:0000259" key="3">
    <source>
        <dbReference type="Pfam" id="PF07885"/>
    </source>
</evidence>
<feature type="transmembrane region" description="Helical" evidence="2">
    <location>
        <begin position="171"/>
        <end position="190"/>
    </location>
</feature>
<dbReference type="GO" id="GO:0016286">
    <property type="term" value="F:small conductance calcium-activated potassium channel activity"/>
    <property type="evidence" value="ECO:0007669"/>
    <property type="project" value="InterPro"/>
</dbReference>
<evidence type="ECO:0000313" key="5">
    <source>
        <dbReference type="Proteomes" id="UP000187209"/>
    </source>
</evidence>
<dbReference type="GO" id="GO:0016020">
    <property type="term" value="C:membrane"/>
    <property type="evidence" value="ECO:0007669"/>
    <property type="project" value="InterPro"/>
</dbReference>
<accession>A0A1R2AXS8</accession>
<keyword evidence="1" id="KW-0175">Coiled coil</keyword>
<comment type="caution">
    <text evidence="4">The sequence shown here is derived from an EMBL/GenBank/DDBJ whole genome shotgun (WGS) entry which is preliminary data.</text>
</comment>
<feature type="transmembrane region" description="Helical" evidence="2">
    <location>
        <begin position="284"/>
        <end position="308"/>
    </location>
</feature>
<organism evidence="4 5">
    <name type="scientific">Stentor coeruleus</name>
    <dbReference type="NCBI Taxonomy" id="5963"/>
    <lineage>
        <taxon>Eukaryota</taxon>
        <taxon>Sar</taxon>
        <taxon>Alveolata</taxon>
        <taxon>Ciliophora</taxon>
        <taxon>Postciliodesmatophora</taxon>
        <taxon>Heterotrichea</taxon>
        <taxon>Heterotrichida</taxon>
        <taxon>Stentoridae</taxon>
        <taxon>Stentor</taxon>
    </lineage>
</organism>
<proteinExistence type="predicted"/>
<keyword evidence="2" id="KW-0812">Transmembrane</keyword>
<gene>
    <name evidence="4" type="ORF">SteCoe_32979</name>
</gene>
<dbReference type="Gene3D" id="1.10.287.70">
    <property type="match status" value="1"/>
</dbReference>
<dbReference type="SUPFAM" id="SSF81324">
    <property type="entry name" value="Voltage-gated potassium channels"/>
    <property type="match status" value="1"/>
</dbReference>
<feature type="transmembrane region" description="Helical" evidence="2">
    <location>
        <begin position="224"/>
        <end position="245"/>
    </location>
</feature>
<evidence type="ECO:0000256" key="2">
    <source>
        <dbReference type="SAM" id="Phobius"/>
    </source>
</evidence>
<keyword evidence="5" id="KW-1185">Reference proteome</keyword>
<keyword evidence="2" id="KW-0472">Membrane</keyword>
<dbReference type="AlphaFoldDB" id="A0A1R2AXS8"/>
<feature type="transmembrane region" description="Helical" evidence="2">
    <location>
        <begin position="31"/>
        <end position="51"/>
    </location>
</feature>
<sequence>MVEPQSKQTLLSIKPRKEINQSRNLYLQWRIAELFSSIFSCLGIVSATADYEYSFSIDRSHSNCAENVEQVYRWLTFILTLIAMYFLILRHYIKSKWNNKRELNIKSNDHRRFRRRIKSMFSKGLMFEILILSIFPYPYLVGHVRVNQPLVADNNGYNDNSIELCYNISEFLYVFMYARLWFLLRALFNFTPYQDDHARYYCGKTGTKANVRFSIRCMMKTHPFIIIYCFSCPSFFLLGIFLRVFERPFSDVSGQNFASYQNAVWNCAITMATVGYGDLFPTTVFGRMVGVLCTMWGAFVFSMIVFTFQSLLELGTRQSEAFKAIKETRAAARVITACLLYSVYKKNFGAESVKARIQMKKVEIRLNKYKTTMKNLKKLDNGGEEESPIHKLQILSKQVQNIELKINQLMDGYGK</sequence>
<feature type="coiled-coil region" evidence="1">
    <location>
        <begin position="359"/>
        <end position="412"/>
    </location>
</feature>
<dbReference type="PRINTS" id="PR00169">
    <property type="entry name" value="KCHANNEL"/>
</dbReference>
<dbReference type="Pfam" id="PF07885">
    <property type="entry name" value="Ion_trans_2"/>
    <property type="match status" value="1"/>
</dbReference>
<feature type="transmembrane region" description="Helical" evidence="2">
    <location>
        <begin position="120"/>
        <end position="140"/>
    </location>
</feature>
<dbReference type="EMBL" id="MPUH01001212">
    <property type="protein sequence ID" value="OMJ69319.1"/>
    <property type="molecule type" value="Genomic_DNA"/>
</dbReference>